<dbReference type="Gene3D" id="3.30.1360.120">
    <property type="entry name" value="Probable tRNA modification gtpase trme, domain 1"/>
    <property type="match status" value="1"/>
</dbReference>
<dbReference type="PANTHER" id="PTHR43757:SF14">
    <property type="entry name" value="GLYCINE CLEAVAGE T-PROTEIN FAMILY"/>
    <property type="match status" value="1"/>
</dbReference>
<dbReference type="Pfam" id="PF01571">
    <property type="entry name" value="GCV_T"/>
    <property type="match status" value="1"/>
</dbReference>
<name>A0A977PUY2_9CYAN</name>
<dbReference type="Proteomes" id="UP001065613">
    <property type="component" value="Chromosome"/>
</dbReference>
<evidence type="ECO:0000256" key="1">
    <source>
        <dbReference type="ARBA" id="ARBA00022946"/>
    </source>
</evidence>
<dbReference type="PANTHER" id="PTHR43757">
    <property type="entry name" value="AMINOMETHYLTRANSFERASE"/>
    <property type="match status" value="1"/>
</dbReference>
<dbReference type="InterPro" id="IPR006222">
    <property type="entry name" value="GCVT_N"/>
</dbReference>
<sequence length="329" mass="36922">MSTHSLETDLKTLTAIKEARTFYVPPQIGLLELKGADRDRFLHNQTTNNINALAVGCYCDTVFVNSTGRTLDLTRVYKQENALWVKTSPQRRQFLWEWMDRYLFPMDKVELTDLSNQFTCMSLVGPTVAEALQSLDFPLPEVNQFVTVPLGTDPVLLTASNDLDLPGYTLIVPLTALPPLENLLLEKGFLTISDRLWEHCRIMQGRPIPDQELTEYYNPLEAGLWRTVSFEKGCYIGQETIARLNTYKGVKQRLWGVQLSEVVSPGTVVTIGAEKVGILTSMTDLEMPFGLAYIRTKAGGEGLQVQLGNASGKVVAVPFLSHEYYQPNR</sequence>
<dbReference type="KEGG" id="wna:KA717_24605"/>
<evidence type="ECO:0000313" key="3">
    <source>
        <dbReference type="EMBL" id="UXE59110.1"/>
    </source>
</evidence>
<dbReference type="InterPro" id="IPR028896">
    <property type="entry name" value="GcvT/YgfZ/DmdA"/>
</dbReference>
<keyword evidence="1" id="KW-0809">Transit peptide</keyword>
<dbReference type="InterPro" id="IPR017703">
    <property type="entry name" value="YgfZ/GCV_T_CS"/>
</dbReference>
<proteinExistence type="predicted"/>
<dbReference type="AlphaFoldDB" id="A0A977PUY2"/>
<evidence type="ECO:0000259" key="2">
    <source>
        <dbReference type="Pfam" id="PF01571"/>
    </source>
</evidence>
<feature type="domain" description="GCVT N-terminal" evidence="2">
    <location>
        <begin position="29"/>
        <end position="232"/>
    </location>
</feature>
<dbReference type="SUPFAM" id="SSF103025">
    <property type="entry name" value="Folate-binding domain"/>
    <property type="match status" value="1"/>
</dbReference>
<reference evidence="3" key="1">
    <citation type="submission" date="2021-04" db="EMBL/GenBank/DDBJ databases">
        <title>Genome sequence of Woronichinia naegeliana from Washington state freshwater lake bloom.</title>
        <authorList>
            <person name="Dreher T.W."/>
        </authorList>
    </citation>
    <scope>NUCLEOTIDE SEQUENCE</scope>
    <source>
        <strain evidence="3">WA131</strain>
    </source>
</reference>
<accession>A0A977PUY2</accession>
<gene>
    <name evidence="3" type="ORF">KA717_24605</name>
</gene>
<organism evidence="3">
    <name type="scientific">Woronichinia naegeliana WA131</name>
    <dbReference type="NCBI Taxonomy" id="2824559"/>
    <lineage>
        <taxon>Bacteria</taxon>
        <taxon>Bacillati</taxon>
        <taxon>Cyanobacteriota</taxon>
        <taxon>Cyanophyceae</taxon>
        <taxon>Synechococcales</taxon>
        <taxon>Coelosphaeriaceae</taxon>
        <taxon>Woronichinia</taxon>
    </lineage>
</organism>
<dbReference type="PIRSF" id="PIRSF006487">
    <property type="entry name" value="GcvT"/>
    <property type="match status" value="1"/>
</dbReference>
<dbReference type="EMBL" id="CP073041">
    <property type="protein sequence ID" value="UXE59110.1"/>
    <property type="molecule type" value="Genomic_DNA"/>
</dbReference>
<protein>
    <submittedName>
        <fullName evidence="3">Folate-binding protein</fullName>
    </submittedName>
</protein>
<dbReference type="NCBIfam" id="TIGR03317">
    <property type="entry name" value="ygfZ_signature"/>
    <property type="match status" value="1"/>
</dbReference>
<dbReference type="InterPro" id="IPR027266">
    <property type="entry name" value="TrmE/GcvT-like"/>
</dbReference>